<evidence type="ECO:0000313" key="2">
    <source>
        <dbReference type="Proteomes" id="UP000765509"/>
    </source>
</evidence>
<dbReference type="EMBL" id="AVOT02054652">
    <property type="protein sequence ID" value="MBW0549344.1"/>
    <property type="molecule type" value="Genomic_DNA"/>
</dbReference>
<name>A0A9Q3ISU0_9BASI</name>
<dbReference type="InterPro" id="IPR012337">
    <property type="entry name" value="RNaseH-like_sf"/>
</dbReference>
<dbReference type="Gene3D" id="3.30.420.10">
    <property type="entry name" value="Ribonuclease H-like superfamily/Ribonuclease H"/>
    <property type="match status" value="1"/>
</dbReference>
<reference evidence="1" key="1">
    <citation type="submission" date="2021-03" db="EMBL/GenBank/DDBJ databases">
        <title>Draft genome sequence of rust myrtle Austropuccinia psidii MF-1, a brazilian biotype.</title>
        <authorList>
            <person name="Quecine M.C."/>
            <person name="Pachon D.M.R."/>
            <person name="Bonatelli M.L."/>
            <person name="Correr F.H."/>
            <person name="Franceschini L.M."/>
            <person name="Leite T.F."/>
            <person name="Margarido G.R.A."/>
            <person name="Almeida C.A."/>
            <person name="Ferrarezi J.A."/>
            <person name="Labate C.A."/>
        </authorList>
    </citation>
    <scope>NUCLEOTIDE SEQUENCE</scope>
    <source>
        <strain evidence="1">MF-1</strain>
    </source>
</reference>
<gene>
    <name evidence="1" type="ORF">O181_089059</name>
</gene>
<protein>
    <submittedName>
        <fullName evidence="1">Uncharacterized protein</fullName>
    </submittedName>
</protein>
<dbReference type="AlphaFoldDB" id="A0A9Q3ISU0"/>
<sequence>MEKARMIWNTFISHTVLFQNIIRDRDPNLTSALGTNLHNFFGTGLSFSKAYHSQTDGLEKRMIQVLEEMIRRFCVYGLEIRYSYGFTHDSHTLIPAVALAYKK</sequence>
<dbReference type="InterPro" id="IPR036397">
    <property type="entry name" value="RNaseH_sf"/>
</dbReference>
<proteinExistence type="predicted"/>
<evidence type="ECO:0000313" key="1">
    <source>
        <dbReference type="EMBL" id="MBW0549344.1"/>
    </source>
</evidence>
<dbReference type="GO" id="GO:0003676">
    <property type="term" value="F:nucleic acid binding"/>
    <property type="evidence" value="ECO:0007669"/>
    <property type="project" value="InterPro"/>
</dbReference>
<accession>A0A9Q3ISU0</accession>
<keyword evidence="2" id="KW-1185">Reference proteome</keyword>
<organism evidence="1 2">
    <name type="scientific">Austropuccinia psidii MF-1</name>
    <dbReference type="NCBI Taxonomy" id="1389203"/>
    <lineage>
        <taxon>Eukaryota</taxon>
        <taxon>Fungi</taxon>
        <taxon>Dikarya</taxon>
        <taxon>Basidiomycota</taxon>
        <taxon>Pucciniomycotina</taxon>
        <taxon>Pucciniomycetes</taxon>
        <taxon>Pucciniales</taxon>
        <taxon>Sphaerophragmiaceae</taxon>
        <taxon>Austropuccinia</taxon>
    </lineage>
</organism>
<comment type="caution">
    <text evidence="1">The sequence shown here is derived from an EMBL/GenBank/DDBJ whole genome shotgun (WGS) entry which is preliminary data.</text>
</comment>
<dbReference type="SUPFAM" id="SSF53098">
    <property type="entry name" value="Ribonuclease H-like"/>
    <property type="match status" value="1"/>
</dbReference>
<dbReference type="Proteomes" id="UP000765509">
    <property type="component" value="Unassembled WGS sequence"/>
</dbReference>